<proteinExistence type="predicted"/>
<accession>A0A3N4HC93</accession>
<evidence type="ECO:0000313" key="3">
    <source>
        <dbReference type="Proteomes" id="UP000275078"/>
    </source>
</evidence>
<evidence type="ECO:0000256" key="1">
    <source>
        <dbReference type="SAM" id="MobiDB-lite"/>
    </source>
</evidence>
<dbReference type="EMBL" id="ML119885">
    <property type="protein sequence ID" value="RPA72012.1"/>
    <property type="molecule type" value="Genomic_DNA"/>
</dbReference>
<feature type="compositionally biased region" description="Pro residues" evidence="1">
    <location>
        <begin position="58"/>
        <end position="67"/>
    </location>
</feature>
<feature type="compositionally biased region" description="Basic residues" evidence="1">
    <location>
        <begin position="40"/>
        <end position="51"/>
    </location>
</feature>
<name>A0A3N4HC93_ASCIM</name>
<reference evidence="2 3" key="1">
    <citation type="journal article" date="2018" name="Nat. Ecol. Evol.">
        <title>Pezizomycetes genomes reveal the molecular basis of ectomycorrhizal truffle lifestyle.</title>
        <authorList>
            <person name="Murat C."/>
            <person name="Payen T."/>
            <person name="Noel B."/>
            <person name="Kuo A."/>
            <person name="Morin E."/>
            <person name="Chen J."/>
            <person name="Kohler A."/>
            <person name="Krizsan K."/>
            <person name="Balestrini R."/>
            <person name="Da Silva C."/>
            <person name="Montanini B."/>
            <person name="Hainaut M."/>
            <person name="Levati E."/>
            <person name="Barry K.W."/>
            <person name="Belfiori B."/>
            <person name="Cichocki N."/>
            <person name="Clum A."/>
            <person name="Dockter R.B."/>
            <person name="Fauchery L."/>
            <person name="Guy J."/>
            <person name="Iotti M."/>
            <person name="Le Tacon F."/>
            <person name="Lindquist E.A."/>
            <person name="Lipzen A."/>
            <person name="Malagnac F."/>
            <person name="Mello A."/>
            <person name="Molinier V."/>
            <person name="Miyauchi S."/>
            <person name="Poulain J."/>
            <person name="Riccioni C."/>
            <person name="Rubini A."/>
            <person name="Sitrit Y."/>
            <person name="Splivallo R."/>
            <person name="Traeger S."/>
            <person name="Wang M."/>
            <person name="Zifcakova L."/>
            <person name="Wipf D."/>
            <person name="Zambonelli A."/>
            <person name="Paolocci F."/>
            <person name="Nowrousian M."/>
            <person name="Ottonello S."/>
            <person name="Baldrian P."/>
            <person name="Spatafora J.W."/>
            <person name="Henrissat B."/>
            <person name="Nagy L.G."/>
            <person name="Aury J.M."/>
            <person name="Wincker P."/>
            <person name="Grigoriev I.V."/>
            <person name="Bonfante P."/>
            <person name="Martin F.M."/>
        </authorList>
    </citation>
    <scope>NUCLEOTIDE SEQUENCE [LARGE SCALE GENOMIC DNA]</scope>
    <source>
        <strain evidence="2 3">RN42</strain>
    </source>
</reference>
<gene>
    <name evidence="2" type="ORF">BJ508DRAFT_419690</name>
</gene>
<feature type="compositionally biased region" description="Polar residues" evidence="1">
    <location>
        <begin position="1"/>
        <end position="23"/>
    </location>
</feature>
<dbReference type="Proteomes" id="UP000275078">
    <property type="component" value="Unassembled WGS sequence"/>
</dbReference>
<sequence length="349" mass="38704">MCFSPEKNNSNTAPRRATQYNRPKSSKPPENIRLAQQPSTRKRRDSNRKRPSSASGPSSPPSIPPPTRSETPPAASTAAAVLSDLIKEPHDDVTITRAFATVARRVLDHSIEFYTTATFKTLGKQERSTVLKHFKTAEVLLRNEDNVKGVVMGVIGGEAWEWAADGKVLREFRTINEEQSDGGEEGSIEEIGSHVSGVGRVDRSRLLRVLETQATLFVESRAASEKQIASHLHQVLSPFAIRARNQDERRLRSLEALVSSVLNLRIVLDVQSGKWRYRIFGFANLPCPLDRNRMESLEDHLQTEKAVSVQGVGWPGLEKAEDPGRGQGGSKMLRERKVLTLAKAKVLMG</sequence>
<keyword evidence="3" id="KW-1185">Reference proteome</keyword>
<feature type="region of interest" description="Disordered" evidence="1">
    <location>
        <begin position="1"/>
        <end position="76"/>
    </location>
</feature>
<evidence type="ECO:0000313" key="2">
    <source>
        <dbReference type="EMBL" id="RPA72012.1"/>
    </source>
</evidence>
<dbReference type="AlphaFoldDB" id="A0A3N4HC93"/>
<protein>
    <submittedName>
        <fullName evidence="2">Uncharacterized protein</fullName>
    </submittedName>
</protein>
<organism evidence="2 3">
    <name type="scientific">Ascobolus immersus RN42</name>
    <dbReference type="NCBI Taxonomy" id="1160509"/>
    <lineage>
        <taxon>Eukaryota</taxon>
        <taxon>Fungi</taxon>
        <taxon>Dikarya</taxon>
        <taxon>Ascomycota</taxon>
        <taxon>Pezizomycotina</taxon>
        <taxon>Pezizomycetes</taxon>
        <taxon>Pezizales</taxon>
        <taxon>Ascobolaceae</taxon>
        <taxon>Ascobolus</taxon>
    </lineage>
</organism>